<feature type="compositionally biased region" description="Polar residues" evidence="1">
    <location>
        <begin position="437"/>
        <end position="449"/>
    </location>
</feature>
<keyword evidence="4" id="KW-1185">Reference proteome</keyword>
<feature type="compositionally biased region" description="Low complexity" evidence="1">
    <location>
        <begin position="756"/>
        <end position="768"/>
    </location>
</feature>
<gene>
    <name evidence="3" type="ORF">BBBOND_0403850</name>
</gene>
<dbReference type="VEuPathDB" id="PiroplasmaDB:BBBOND_0403850"/>
<feature type="compositionally biased region" description="Low complexity" evidence="1">
    <location>
        <begin position="681"/>
        <end position="702"/>
    </location>
</feature>
<evidence type="ECO:0000256" key="2">
    <source>
        <dbReference type="SAM" id="Phobius"/>
    </source>
</evidence>
<feature type="compositionally biased region" description="Polar residues" evidence="1">
    <location>
        <begin position="838"/>
        <end position="849"/>
    </location>
</feature>
<feature type="transmembrane region" description="Helical" evidence="2">
    <location>
        <begin position="1536"/>
        <end position="1556"/>
    </location>
</feature>
<feature type="region of interest" description="Disordered" evidence="1">
    <location>
        <begin position="431"/>
        <end position="783"/>
    </location>
</feature>
<evidence type="ECO:0000313" key="4">
    <source>
        <dbReference type="Proteomes" id="UP000033188"/>
    </source>
</evidence>
<keyword evidence="2" id="KW-0472">Membrane</keyword>
<dbReference type="EMBL" id="LK391710">
    <property type="protein sequence ID" value="CDR97897.1"/>
    <property type="molecule type" value="Genomic_DNA"/>
</dbReference>
<protein>
    <recommendedName>
        <fullName evidence="5">Ribosome binding protein</fullName>
    </recommendedName>
</protein>
<feature type="region of interest" description="Disordered" evidence="1">
    <location>
        <begin position="811"/>
        <end position="866"/>
    </location>
</feature>
<organism evidence="3 4">
    <name type="scientific">Babesia bigemina</name>
    <dbReference type="NCBI Taxonomy" id="5866"/>
    <lineage>
        <taxon>Eukaryota</taxon>
        <taxon>Sar</taxon>
        <taxon>Alveolata</taxon>
        <taxon>Apicomplexa</taxon>
        <taxon>Aconoidasida</taxon>
        <taxon>Piroplasmida</taxon>
        <taxon>Babesiidae</taxon>
        <taxon>Babesia</taxon>
    </lineage>
</organism>
<dbReference type="STRING" id="5866.A0A061DCN2"/>
<feature type="compositionally biased region" description="Polar residues" evidence="1">
    <location>
        <begin position="736"/>
        <end position="745"/>
    </location>
</feature>
<feature type="compositionally biased region" description="Polar residues" evidence="1">
    <location>
        <begin position="647"/>
        <end position="671"/>
    </location>
</feature>
<feature type="compositionally biased region" description="Basic and acidic residues" evidence="1">
    <location>
        <begin position="824"/>
        <end position="837"/>
    </location>
</feature>
<dbReference type="KEGG" id="bbig:BBBOND_0403850"/>
<keyword evidence="2" id="KW-0812">Transmembrane</keyword>
<reference evidence="4" key="1">
    <citation type="journal article" date="2014" name="Nucleic Acids Res.">
        <title>The evolutionary dynamics of variant antigen genes in Babesia reveal a history of genomic innovation underlying host-parasite interaction.</title>
        <authorList>
            <person name="Jackson A.P."/>
            <person name="Otto T.D."/>
            <person name="Darby A."/>
            <person name="Ramaprasad A."/>
            <person name="Xia D."/>
            <person name="Echaide I.E."/>
            <person name="Farber M."/>
            <person name="Gahlot S."/>
            <person name="Gamble J."/>
            <person name="Gupta D."/>
            <person name="Gupta Y."/>
            <person name="Jackson L."/>
            <person name="Malandrin L."/>
            <person name="Malas T.B."/>
            <person name="Moussa E."/>
            <person name="Nair M."/>
            <person name="Reid A.J."/>
            <person name="Sanders M."/>
            <person name="Sharma J."/>
            <person name="Tracey A."/>
            <person name="Quail M.A."/>
            <person name="Weir W."/>
            <person name="Wastling J.M."/>
            <person name="Hall N."/>
            <person name="Willadsen P."/>
            <person name="Lingelbach K."/>
            <person name="Shiels B."/>
            <person name="Tait A."/>
            <person name="Berriman M."/>
            <person name="Allred D.R."/>
            <person name="Pain A."/>
        </authorList>
    </citation>
    <scope>NUCLEOTIDE SEQUENCE [LARGE SCALE GENOMIC DNA]</scope>
    <source>
        <strain evidence="4">Bond</strain>
    </source>
</reference>
<evidence type="ECO:0000256" key="1">
    <source>
        <dbReference type="SAM" id="MobiDB-lite"/>
    </source>
</evidence>
<accession>A0A061DCN2</accession>
<dbReference type="GeneID" id="24566438"/>
<feature type="compositionally biased region" description="Polar residues" evidence="1">
    <location>
        <begin position="606"/>
        <end position="621"/>
    </location>
</feature>
<evidence type="ECO:0008006" key="5">
    <source>
        <dbReference type="Google" id="ProtNLM"/>
    </source>
</evidence>
<evidence type="ECO:0000313" key="3">
    <source>
        <dbReference type="EMBL" id="CDR97897.1"/>
    </source>
</evidence>
<keyword evidence="2" id="KW-1133">Transmembrane helix</keyword>
<feature type="compositionally biased region" description="Low complexity" evidence="1">
    <location>
        <begin position="622"/>
        <end position="641"/>
    </location>
</feature>
<sequence>MTTFCNNLDTIKCVLALLAGLDRGAGNHIKKHLGRLLYQDHLTHLIRLGINAGNLQYSISRFISRANKLYVKLSKNARWHAVPFNLVNNANEPFEKLKQCLPKFLASLSYLWYHVDTAYGSGGGGGWADKRTRHNTHAICIYLTAKSSDADKYKGIFPGGFEFEELRSLMGRDLAAPLKELLTKDSHGYGMHNHFRNVLFFTLKERLEAVNTGNAVGVVYLFCQIVAKETKKSAFYSALIKSIGIRKRCFSWRKLKVVCAKLKLVYDDMLKNGFDIIGHLTNISHISTSSFVVKFVEWYRNHYDELLQNLKTMDSTVKKYDMFTWEPFVKNVLFPNGFIFKETKASDASNSLDLWHFIDVIEKLIDKDDGLIALKNVLEYGRCQPKTRRVPTGADLPTHQGPVTLNQHDSLLGQFFPIPQPVVSRNSVQHFDRDDLSQGSSYTTDLPSDSDTDQRDLSINPPSVDPVAAKGGKKNQVPSPPRQGSQSIGASGHSNGSVQTGEMGSSGSAPQGGPKSQVDQGPGLSPVSNVESPGSGSGTGKGVTASLPGPDESKTNDAQAGKAGSAGPPAQAPRIPNSGHDSGENKGNSGGDGTQFENAEGHISPVQRSDVSSDTTLTRTTSVSSIDSGSSGPSGKPHIPSTHSRDTVSSPRSPASPSLVNPLNQTDSSQGLDKDGGQHSGGNSNNPSTSVVNSSPQSSVTQGSVVLGPPRDSGASSQPPPTAPSVVEDGKDVHSPSVTTQQNGKGAQDSSRDDATASSTGGSSSDGVGSSGQSGPPGGKSKHTPFYSAFDYTSTHTWDIFRKQHYQPTLLHKDINPRGPFIRRNQDASNDHKDSQPSRDQAVTRQTPLGSDVRRPGQHERNIPYNGVFTAGPVDPFAIYGYGLSQAYTSVSGHSLVYKIPEKGKPWILPDKNYVAGEWTEIQDRVNSIFTGEPEADAKGLPQTVTRVFEVYGIPTGYPIKLQKPPMKPPTYSKKSMPFPPVPDLIGEAIPDPTLNTRLPPPPIEIKVRDPYSQYDTVNSDIARRPSLPIVESVKIPLPSIKYSRPPPSKPDKDGNYDDPDTWGNFKNYGLYMYPSPDICRNAWNYVYTFPIPPTQLSPPDSDLLPSPTTVREMLYWLVGLLEYGYIAKIAEYVEAILLDFKISYQFPEVLGITGFENLTISFVVATLTEACLYAANVIYEMKYYDDYETVKNLQFDAVYRKLHYSSETSCLLCQLRDYVYACQHQLAFLRSQCSRGKFQGGWMDHKYGSDITSTTSPLQAFLTDSRNSAFKTHPFNPCDICLKSRVNMGFGAEDLPKDIKTGIALYNILSPNCSIDDPLLILSPYLVCLTGRTPRTTGELVSFFQHFGNEMYVAFSGELSNVGAALTEPPALYPIWDHLEAHDLRTVRDIRGSYDSKADHPKTLSALIGCDIYNVNCVNHFTPITYQAYSLYSPIFAHTYLIWMIHFADILRDSLERLRAEFRCHDCSNFNSVYQCEKVMPLLYLHGFTPPDGTSKLSLTCADVVKTLDAVVYGRPVANLISLTDEFLYRVRKPFILFGLAIWSLTAVYFAHIAICRLDVLRLLSHRIRTKASHLINIAALLAHGIRMPSLYDIQYFDDDLHTYWFY</sequence>
<dbReference type="RefSeq" id="XP_012770083.1">
    <property type="nucleotide sequence ID" value="XM_012914629.1"/>
</dbReference>
<dbReference type="Proteomes" id="UP000033188">
    <property type="component" value="Chromosome 4"/>
</dbReference>
<feature type="compositionally biased region" description="Basic and acidic residues" evidence="1">
    <location>
        <begin position="852"/>
        <end position="862"/>
    </location>
</feature>
<name>A0A061DCN2_BABBI</name>
<feature type="compositionally biased region" description="Polar residues" evidence="1">
    <location>
        <begin position="482"/>
        <end position="509"/>
    </location>
</feature>
<feature type="compositionally biased region" description="Gly residues" evidence="1">
    <location>
        <begin position="769"/>
        <end position="778"/>
    </location>
</feature>
<proteinExistence type="predicted"/>